<evidence type="ECO:0000313" key="6">
    <source>
        <dbReference type="Proteomes" id="UP001379533"/>
    </source>
</evidence>
<organism evidence="5 6">
    <name type="scientific">Pendulispora brunnea</name>
    <dbReference type="NCBI Taxonomy" id="2905690"/>
    <lineage>
        <taxon>Bacteria</taxon>
        <taxon>Pseudomonadati</taxon>
        <taxon>Myxococcota</taxon>
        <taxon>Myxococcia</taxon>
        <taxon>Myxococcales</taxon>
        <taxon>Sorangiineae</taxon>
        <taxon>Pendulisporaceae</taxon>
        <taxon>Pendulispora</taxon>
    </lineage>
</organism>
<dbReference type="PROSITE" id="PS50110">
    <property type="entry name" value="RESPONSE_REGULATORY"/>
    <property type="match status" value="1"/>
</dbReference>
<evidence type="ECO:0000256" key="3">
    <source>
        <dbReference type="SAM" id="MobiDB-lite"/>
    </source>
</evidence>
<reference evidence="5 6" key="1">
    <citation type="submission" date="2021-12" db="EMBL/GenBank/DDBJ databases">
        <title>Discovery of the Pendulisporaceae a myxobacterial family with distinct sporulation behavior and unique specialized metabolism.</title>
        <authorList>
            <person name="Garcia R."/>
            <person name="Popoff A."/>
            <person name="Bader C.D."/>
            <person name="Loehr J."/>
            <person name="Walesch S."/>
            <person name="Walt C."/>
            <person name="Boldt J."/>
            <person name="Bunk B."/>
            <person name="Haeckl F.J.F.P.J."/>
            <person name="Gunesch A.P."/>
            <person name="Birkelbach J."/>
            <person name="Nuebel U."/>
            <person name="Pietschmann T."/>
            <person name="Bach T."/>
            <person name="Mueller R."/>
        </authorList>
    </citation>
    <scope>NUCLEOTIDE SEQUENCE [LARGE SCALE GENOMIC DNA]</scope>
    <source>
        <strain evidence="5 6">MSr12523</strain>
    </source>
</reference>
<accession>A0ABZ2KBX1</accession>
<dbReference type="RefSeq" id="WP_394846812.1">
    <property type="nucleotide sequence ID" value="NZ_CP089982.1"/>
</dbReference>
<dbReference type="Pfam" id="PF00072">
    <property type="entry name" value="Response_reg"/>
    <property type="match status" value="1"/>
</dbReference>
<proteinExistence type="predicted"/>
<dbReference type="InterPro" id="IPR011006">
    <property type="entry name" value="CheY-like_superfamily"/>
</dbReference>
<sequence length="144" mass="15733">MTVPGEAGRGGGSQRRPLHDPPRVLVAEDDPEMRRIVVEALRRDGYDVREAADGGRLLICIDAQSESPSAEIDLIISDVRMPVCTGLQALDAVRRTQSPLPIILMTAFGDDELRTHAEARGALLFDKPFALEDLRATVNMLCRG</sequence>
<keyword evidence="6" id="KW-1185">Reference proteome</keyword>
<name>A0ABZ2KBX1_9BACT</name>
<feature type="modified residue" description="4-aspartylphosphate" evidence="2">
    <location>
        <position position="78"/>
    </location>
</feature>
<dbReference type="Gene3D" id="3.40.50.2300">
    <property type="match status" value="1"/>
</dbReference>
<evidence type="ECO:0000256" key="1">
    <source>
        <dbReference type="ARBA" id="ARBA00022553"/>
    </source>
</evidence>
<evidence type="ECO:0000259" key="4">
    <source>
        <dbReference type="PROSITE" id="PS50110"/>
    </source>
</evidence>
<dbReference type="PANTHER" id="PTHR44591">
    <property type="entry name" value="STRESS RESPONSE REGULATOR PROTEIN 1"/>
    <property type="match status" value="1"/>
</dbReference>
<dbReference type="CDD" id="cd00156">
    <property type="entry name" value="REC"/>
    <property type="match status" value="1"/>
</dbReference>
<dbReference type="SMART" id="SM00448">
    <property type="entry name" value="REC"/>
    <property type="match status" value="1"/>
</dbReference>
<dbReference type="InterPro" id="IPR001789">
    <property type="entry name" value="Sig_transdc_resp-reg_receiver"/>
</dbReference>
<evidence type="ECO:0000256" key="2">
    <source>
        <dbReference type="PROSITE-ProRule" id="PRU00169"/>
    </source>
</evidence>
<feature type="domain" description="Response regulatory" evidence="4">
    <location>
        <begin position="23"/>
        <end position="142"/>
    </location>
</feature>
<dbReference type="Proteomes" id="UP001379533">
    <property type="component" value="Chromosome"/>
</dbReference>
<dbReference type="InterPro" id="IPR050595">
    <property type="entry name" value="Bact_response_regulator"/>
</dbReference>
<dbReference type="SUPFAM" id="SSF52172">
    <property type="entry name" value="CheY-like"/>
    <property type="match status" value="1"/>
</dbReference>
<protein>
    <submittedName>
        <fullName evidence="5">Response regulator</fullName>
    </submittedName>
</protein>
<gene>
    <name evidence="5" type="ORF">LZC95_05025</name>
</gene>
<dbReference type="PANTHER" id="PTHR44591:SF3">
    <property type="entry name" value="RESPONSE REGULATORY DOMAIN-CONTAINING PROTEIN"/>
    <property type="match status" value="1"/>
</dbReference>
<feature type="region of interest" description="Disordered" evidence="3">
    <location>
        <begin position="1"/>
        <end position="23"/>
    </location>
</feature>
<dbReference type="EMBL" id="CP089982">
    <property type="protein sequence ID" value="WXA96197.1"/>
    <property type="molecule type" value="Genomic_DNA"/>
</dbReference>
<evidence type="ECO:0000313" key="5">
    <source>
        <dbReference type="EMBL" id="WXA96197.1"/>
    </source>
</evidence>
<keyword evidence="1 2" id="KW-0597">Phosphoprotein</keyword>